<reference evidence="2" key="1">
    <citation type="submission" date="2020-09" db="EMBL/GenBank/DDBJ databases">
        <title>Genome-Enabled Discovery of Anthraquinone Biosynthesis in Senna tora.</title>
        <authorList>
            <person name="Kang S.-H."/>
            <person name="Pandey R.P."/>
            <person name="Lee C.-M."/>
            <person name="Sim J.-S."/>
            <person name="Jeong J.-T."/>
            <person name="Choi B.-S."/>
            <person name="Jung M."/>
            <person name="Ginzburg D."/>
            <person name="Zhao K."/>
            <person name="Won S.Y."/>
            <person name="Oh T.-J."/>
            <person name="Yu Y."/>
            <person name="Kim N.-H."/>
            <person name="Lee O.R."/>
            <person name="Lee T.-H."/>
            <person name="Bashyal P."/>
            <person name="Kim T.-S."/>
            <person name="Lee W.-H."/>
            <person name="Kawkins C."/>
            <person name="Kim C.-K."/>
            <person name="Kim J.S."/>
            <person name="Ahn B.O."/>
            <person name="Rhee S.Y."/>
            <person name="Sohng J.K."/>
        </authorList>
    </citation>
    <scope>NUCLEOTIDE SEQUENCE</scope>
    <source>
        <tissue evidence="2">Leaf</tissue>
    </source>
</reference>
<dbReference type="EMBL" id="JAAIUW010000008">
    <property type="protein sequence ID" value="KAF7821916.1"/>
    <property type="molecule type" value="Genomic_DNA"/>
</dbReference>
<keyword evidence="2" id="KW-0418">Kinase</keyword>
<sequence length="131" mass="14739">MCSDIETRVKIDSQLEKFGKAEGLFGYSLAIATRDKKQPALWWNSFGEDCKELQSVAIHILSLTCSATGQKQREEKGNSYDPISLSDLESDDEWITEQEEPCLMEGGSWMDVQECFNIDEGAPSKKRKKGP</sequence>
<organism evidence="2 3">
    <name type="scientific">Senna tora</name>
    <dbReference type="NCBI Taxonomy" id="362788"/>
    <lineage>
        <taxon>Eukaryota</taxon>
        <taxon>Viridiplantae</taxon>
        <taxon>Streptophyta</taxon>
        <taxon>Embryophyta</taxon>
        <taxon>Tracheophyta</taxon>
        <taxon>Spermatophyta</taxon>
        <taxon>Magnoliopsida</taxon>
        <taxon>eudicotyledons</taxon>
        <taxon>Gunneridae</taxon>
        <taxon>Pentapetalae</taxon>
        <taxon>rosids</taxon>
        <taxon>fabids</taxon>
        <taxon>Fabales</taxon>
        <taxon>Fabaceae</taxon>
        <taxon>Caesalpinioideae</taxon>
        <taxon>Cassia clade</taxon>
        <taxon>Senna</taxon>
    </lineage>
</organism>
<comment type="caution">
    <text evidence="2">The sequence shown here is derived from an EMBL/GenBank/DDBJ whole genome shotgun (WGS) entry which is preliminary data.</text>
</comment>
<evidence type="ECO:0000313" key="3">
    <source>
        <dbReference type="Proteomes" id="UP000634136"/>
    </source>
</evidence>
<dbReference type="Proteomes" id="UP000634136">
    <property type="component" value="Unassembled WGS sequence"/>
</dbReference>
<keyword evidence="2" id="KW-0808">Transferase</keyword>
<evidence type="ECO:0000313" key="2">
    <source>
        <dbReference type="EMBL" id="KAF7821916.1"/>
    </source>
</evidence>
<dbReference type="AlphaFoldDB" id="A0A834WJS6"/>
<proteinExistence type="predicted"/>
<protein>
    <submittedName>
        <fullName evidence="2">Adenylate kinase isoenzyme 6-like protein HBR1-like</fullName>
    </submittedName>
</protein>
<gene>
    <name evidence="2" type="ORF">G2W53_027371</name>
</gene>
<evidence type="ECO:0000256" key="1">
    <source>
        <dbReference type="SAM" id="MobiDB-lite"/>
    </source>
</evidence>
<dbReference type="GO" id="GO:0016301">
    <property type="term" value="F:kinase activity"/>
    <property type="evidence" value="ECO:0007669"/>
    <property type="project" value="UniProtKB-KW"/>
</dbReference>
<keyword evidence="3" id="KW-1185">Reference proteome</keyword>
<dbReference type="OrthoDB" id="1930460at2759"/>
<feature type="region of interest" description="Disordered" evidence="1">
    <location>
        <begin position="68"/>
        <end position="91"/>
    </location>
</feature>
<name>A0A834WJS6_9FABA</name>
<accession>A0A834WJS6</accession>